<dbReference type="Proteomes" id="UP000007431">
    <property type="component" value="Unassembled WGS sequence"/>
</dbReference>
<dbReference type="InterPro" id="IPR052988">
    <property type="entry name" value="Oryzine_lactonohydrolase"/>
</dbReference>
<dbReference type="SUPFAM" id="SSF63829">
    <property type="entry name" value="Calcium-dependent phosphotriesterase"/>
    <property type="match status" value="1"/>
</dbReference>
<dbReference type="VEuPathDB" id="FungiDB:SCHCODRAFT_02643870"/>
<dbReference type="eggNOG" id="ENOG502RZSA">
    <property type="taxonomic scope" value="Eukaryota"/>
</dbReference>
<evidence type="ECO:0000313" key="2">
    <source>
        <dbReference type="EMBL" id="EFI91888.1"/>
    </source>
</evidence>
<protein>
    <recommendedName>
        <fullName evidence="1">SMP-30/Gluconolactonase/LRE-like region domain-containing protein</fullName>
    </recommendedName>
</protein>
<proteinExistence type="predicted"/>
<dbReference type="InterPro" id="IPR011042">
    <property type="entry name" value="6-blade_b-propeller_TolB-like"/>
</dbReference>
<evidence type="ECO:0000313" key="3">
    <source>
        <dbReference type="Proteomes" id="UP000007431"/>
    </source>
</evidence>
<dbReference type="Pfam" id="PF08450">
    <property type="entry name" value="SGL"/>
    <property type="match status" value="1"/>
</dbReference>
<accession>D8QJY0</accession>
<gene>
    <name evidence="2" type="ORF">SCHCODRAFT_61940</name>
</gene>
<dbReference type="PANTHER" id="PTHR47064">
    <property type="entry name" value="PUTATIVE (AFU_ORTHOLOGUE AFUA_1G08990)-RELATED"/>
    <property type="match status" value="1"/>
</dbReference>
<dbReference type="AlphaFoldDB" id="D8QJY0"/>
<name>D8QJY0_SCHCM</name>
<dbReference type="STRING" id="578458.D8QJY0"/>
<dbReference type="Gene3D" id="2.120.10.30">
    <property type="entry name" value="TolB, C-terminal domain"/>
    <property type="match status" value="1"/>
</dbReference>
<feature type="domain" description="SMP-30/Gluconolactonase/LRE-like region" evidence="1">
    <location>
        <begin position="179"/>
        <end position="362"/>
    </location>
</feature>
<keyword evidence="3" id="KW-1185">Reference proteome</keyword>
<dbReference type="HOGENOM" id="CLU_036110_1_2_1"/>
<dbReference type="PANTHER" id="PTHR47064:SF2">
    <property type="entry name" value="SMP-30_GLUCONOLACTONASE_LRE-LIKE REGION DOMAIN-CONTAINING PROTEIN-RELATED"/>
    <property type="match status" value="1"/>
</dbReference>
<organism evidence="3">
    <name type="scientific">Schizophyllum commune (strain H4-8 / FGSC 9210)</name>
    <name type="common">Split gill fungus</name>
    <dbReference type="NCBI Taxonomy" id="578458"/>
    <lineage>
        <taxon>Eukaryota</taxon>
        <taxon>Fungi</taxon>
        <taxon>Dikarya</taxon>
        <taxon>Basidiomycota</taxon>
        <taxon>Agaricomycotina</taxon>
        <taxon>Agaricomycetes</taxon>
        <taxon>Agaricomycetidae</taxon>
        <taxon>Agaricales</taxon>
        <taxon>Schizophyllaceae</taxon>
        <taxon>Schizophyllum</taxon>
    </lineage>
</organism>
<dbReference type="InParanoid" id="D8QJY0"/>
<dbReference type="OMA" id="TTRFLWP"/>
<evidence type="ECO:0000259" key="1">
    <source>
        <dbReference type="Pfam" id="PF08450"/>
    </source>
</evidence>
<dbReference type="EMBL" id="GL377315">
    <property type="protein sequence ID" value="EFI91888.1"/>
    <property type="molecule type" value="Genomic_DNA"/>
</dbReference>
<reference evidence="2 3" key="1">
    <citation type="journal article" date="2010" name="Nat. Biotechnol.">
        <title>Genome sequence of the model mushroom Schizophyllum commune.</title>
        <authorList>
            <person name="Ohm R.A."/>
            <person name="de Jong J.F."/>
            <person name="Lugones L.G."/>
            <person name="Aerts A."/>
            <person name="Kothe E."/>
            <person name="Stajich J.E."/>
            <person name="de Vries R.P."/>
            <person name="Record E."/>
            <person name="Levasseur A."/>
            <person name="Baker S.E."/>
            <person name="Bartholomew K.A."/>
            <person name="Coutinho P.M."/>
            <person name="Erdmann S."/>
            <person name="Fowler T.J."/>
            <person name="Gathman A.C."/>
            <person name="Lombard V."/>
            <person name="Henrissat B."/>
            <person name="Knabe N."/>
            <person name="Kuees U."/>
            <person name="Lilly W.W."/>
            <person name="Lindquist E."/>
            <person name="Lucas S."/>
            <person name="Magnuson J.K."/>
            <person name="Piumi F."/>
            <person name="Raudaskoski M."/>
            <person name="Salamov A."/>
            <person name="Schmutz J."/>
            <person name="Schwarze F.W.M.R."/>
            <person name="vanKuyk P.A."/>
            <person name="Horton J.S."/>
            <person name="Grigoriev I.V."/>
            <person name="Woesten H.A.B."/>
        </authorList>
    </citation>
    <scope>NUCLEOTIDE SEQUENCE [LARGE SCALE GENOMIC DNA]</scope>
    <source>
        <strain evidence="3">H4-8 / FGSC 9210</strain>
    </source>
</reference>
<dbReference type="InterPro" id="IPR013658">
    <property type="entry name" value="SGL"/>
</dbReference>
<sequence>MSLQVIDPLTYAVLGPNATFRPDAFSTPFFNPTNATPPCIQVFDDAFYDILGDSPLLALVAESNLTTEAGVPKALAHEAPVWIAATDEVFFASAAGEEGEDEDGWPRNNRVSKISMQDVERAAGAGIADAEIVDLPIPETLQNTNGGTGLYFGDILLATSGRGELPPSLVRVNPASPYNTTVILDNFFGRQFNSLNDVKVHPKTGKILFTDVTARSRLFSFLTGFRPEPQMPNQVYVLDPATGSVRVIADGFVRCNGIALTPDGETAYVTDTGAGGGIWGTNSTLPATIYAYDVHPRTHALTNRRVFAYTDAGIADGIQVDADGNVYAGCGDGTQVWDQDGTLLGKFFLGTTSANMAFAGDGRLVILAEQKVYYAKIAARAGVVEYPLKE</sequence>